<reference evidence="1" key="1">
    <citation type="thesis" date="2021" institute="BYU ScholarsArchive" country="Provo, UT, USA">
        <title>Applications of and Algorithms for Genome Assembly and Genomic Analyses with an Emphasis on Marine Teleosts.</title>
        <authorList>
            <person name="Pickett B.D."/>
        </authorList>
    </citation>
    <scope>NUCLEOTIDE SEQUENCE</scope>
    <source>
        <strain evidence="1">HI-2016</strain>
    </source>
</reference>
<keyword evidence="2" id="KW-1185">Reference proteome</keyword>
<dbReference type="Proteomes" id="UP000824540">
    <property type="component" value="Unassembled WGS sequence"/>
</dbReference>
<accession>A0A8T2NFL3</accession>
<dbReference type="EMBL" id="JAFBMS010000126">
    <property type="protein sequence ID" value="KAG9335247.1"/>
    <property type="molecule type" value="Genomic_DNA"/>
</dbReference>
<evidence type="ECO:0000313" key="2">
    <source>
        <dbReference type="Proteomes" id="UP000824540"/>
    </source>
</evidence>
<proteinExistence type="predicted"/>
<evidence type="ECO:0000313" key="1">
    <source>
        <dbReference type="EMBL" id="KAG9335247.1"/>
    </source>
</evidence>
<comment type="caution">
    <text evidence="1">The sequence shown here is derived from an EMBL/GenBank/DDBJ whole genome shotgun (WGS) entry which is preliminary data.</text>
</comment>
<sequence>MSIPSQNSCFSQPSLMLMHCAYGMPGLEMRYKDSMANEKPHSWQWCTSDSAPVCGAYPHTESECRAAVLGPTSAAV</sequence>
<name>A0A8T2NFL3_9TELE</name>
<organism evidence="1 2">
    <name type="scientific">Albula glossodonta</name>
    <name type="common">roundjaw bonefish</name>
    <dbReference type="NCBI Taxonomy" id="121402"/>
    <lineage>
        <taxon>Eukaryota</taxon>
        <taxon>Metazoa</taxon>
        <taxon>Chordata</taxon>
        <taxon>Craniata</taxon>
        <taxon>Vertebrata</taxon>
        <taxon>Euteleostomi</taxon>
        <taxon>Actinopterygii</taxon>
        <taxon>Neopterygii</taxon>
        <taxon>Teleostei</taxon>
        <taxon>Albuliformes</taxon>
        <taxon>Albulidae</taxon>
        <taxon>Albula</taxon>
    </lineage>
</organism>
<protein>
    <submittedName>
        <fullName evidence="1">Uncharacterized protein</fullName>
    </submittedName>
</protein>
<dbReference type="AlphaFoldDB" id="A0A8T2NFL3"/>
<gene>
    <name evidence="1" type="ORF">JZ751_005493</name>
</gene>